<proteinExistence type="predicted"/>
<reference evidence="2 3" key="1">
    <citation type="submission" date="2020-12" db="EMBL/GenBank/DDBJ databases">
        <title>Bacterial novel species Pedobacter sp. SD-b isolated from soil.</title>
        <authorList>
            <person name="Jung H.-Y."/>
        </authorList>
    </citation>
    <scope>NUCLEOTIDE SEQUENCE [LARGE SCALE GENOMIC DNA]</scope>
    <source>
        <strain evidence="2 3">SD-b</strain>
    </source>
</reference>
<gene>
    <name evidence="2" type="ORF">I5M32_03180</name>
</gene>
<feature type="signal peptide" evidence="1">
    <location>
        <begin position="1"/>
        <end position="20"/>
    </location>
</feature>
<organism evidence="2 3">
    <name type="scientific">Pedobacter segetis</name>
    <dbReference type="NCBI Taxonomy" id="2793069"/>
    <lineage>
        <taxon>Bacteria</taxon>
        <taxon>Pseudomonadati</taxon>
        <taxon>Bacteroidota</taxon>
        <taxon>Sphingobacteriia</taxon>
        <taxon>Sphingobacteriales</taxon>
        <taxon>Sphingobacteriaceae</taxon>
        <taxon>Pedobacter</taxon>
    </lineage>
</organism>
<comment type="caution">
    <text evidence="2">The sequence shown here is derived from an EMBL/GenBank/DDBJ whole genome shotgun (WGS) entry which is preliminary data.</text>
</comment>
<evidence type="ECO:0000313" key="3">
    <source>
        <dbReference type="Proteomes" id="UP000660024"/>
    </source>
</evidence>
<dbReference type="RefSeq" id="WP_200584736.1">
    <property type="nucleotide sequence ID" value="NZ_JAEHFY010000004.1"/>
</dbReference>
<evidence type="ECO:0000313" key="2">
    <source>
        <dbReference type="EMBL" id="MBK0381951.1"/>
    </source>
</evidence>
<sequence length="302" mass="34477">MRKINICFLVSGLMMLNAWAKNNIVLKPNLNNPDHLLLIDQFDSVAISHVIKTHFTGLNLNIYLSGLKQQKIEDAVFTSSFFSAVSKANYLESLAIYKVKAKKFDEAILNFQQAYEISLPLNNNFQSFVLAYNLAYLFYFKNDITNADLYNSYANDYLNGLHKPKQSFDQLLFASKIATSKNEIEKAENLILKNALPISGKLGQKSQFTCYLQLGKIYLRAKRFTESKWFFIQANTTANKIDFKEGEIASLILLSKVKVMIKDYDLALQDLQKAQVIIEEGYPAYKEDLALNFAIVNKNINK</sequence>
<name>A0ABS1BGN1_9SPHI</name>
<evidence type="ECO:0008006" key="4">
    <source>
        <dbReference type="Google" id="ProtNLM"/>
    </source>
</evidence>
<dbReference type="Gene3D" id="1.25.40.10">
    <property type="entry name" value="Tetratricopeptide repeat domain"/>
    <property type="match status" value="1"/>
</dbReference>
<keyword evidence="3" id="KW-1185">Reference proteome</keyword>
<keyword evidence="1" id="KW-0732">Signal</keyword>
<dbReference type="Proteomes" id="UP000660024">
    <property type="component" value="Unassembled WGS sequence"/>
</dbReference>
<protein>
    <recommendedName>
        <fullName evidence="4">Tetratricopeptide repeat-containing protein</fullName>
    </recommendedName>
</protein>
<dbReference type="SUPFAM" id="SSF48452">
    <property type="entry name" value="TPR-like"/>
    <property type="match status" value="1"/>
</dbReference>
<dbReference type="InterPro" id="IPR011990">
    <property type="entry name" value="TPR-like_helical_dom_sf"/>
</dbReference>
<evidence type="ECO:0000256" key="1">
    <source>
        <dbReference type="SAM" id="SignalP"/>
    </source>
</evidence>
<accession>A0ABS1BGN1</accession>
<feature type="chain" id="PRO_5046464530" description="Tetratricopeptide repeat-containing protein" evidence="1">
    <location>
        <begin position="21"/>
        <end position="302"/>
    </location>
</feature>
<dbReference type="EMBL" id="JAEHFY010000004">
    <property type="protein sequence ID" value="MBK0381951.1"/>
    <property type="molecule type" value="Genomic_DNA"/>
</dbReference>